<dbReference type="PRINTS" id="PR00364">
    <property type="entry name" value="DISEASERSIST"/>
</dbReference>
<dbReference type="PANTHER" id="PTHR11017">
    <property type="entry name" value="LEUCINE-RICH REPEAT-CONTAINING PROTEIN"/>
    <property type="match status" value="1"/>
</dbReference>
<dbReference type="Gene3D" id="3.40.50.300">
    <property type="entry name" value="P-loop containing nucleotide triphosphate hydrolases"/>
    <property type="match status" value="1"/>
</dbReference>
<accession>A0ABM1QLB7</accession>
<evidence type="ECO:0000313" key="2">
    <source>
        <dbReference type="RefSeq" id="XP_019087555.1"/>
    </source>
</evidence>
<evidence type="ECO:0000313" key="1">
    <source>
        <dbReference type="Proteomes" id="UP000694864"/>
    </source>
</evidence>
<name>A0ABM1QLB7_CAMSA</name>
<keyword evidence="1" id="KW-1185">Reference proteome</keyword>
<reference evidence="1" key="1">
    <citation type="journal article" date="2014" name="Nat. Commun.">
        <title>The emerging biofuel crop Camelina sativa retains a highly undifferentiated hexaploid genome structure.</title>
        <authorList>
            <person name="Kagale S."/>
            <person name="Koh C."/>
            <person name="Nixon J."/>
            <person name="Bollina V."/>
            <person name="Clarke W.E."/>
            <person name="Tuteja R."/>
            <person name="Spillane C."/>
            <person name="Robinson S.J."/>
            <person name="Links M.G."/>
            <person name="Clarke C."/>
            <person name="Higgins E.E."/>
            <person name="Huebert T."/>
            <person name="Sharpe A.G."/>
            <person name="Parkin I.A."/>
        </authorList>
    </citation>
    <scope>NUCLEOTIDE SEQUENCE [LARGE SCALE GENOMIC DNA]</scope>
    <source>
        <strain evidence="1">cv. DH55</strain>
    </source>
</reference>
<dbReference type="InterPro" id="IPR027417">
    <property type="entry name" value="P-loop_NTPase"/>
</dbReference>
<proteinExistence type="predicted"/>
<dbReference type="Proteomes" id="UP000694864">
    <property type="component" value="Chromosome 11"/>
</dbReference>
<reference evidence="2" key="2">
    <citation type="submission" date="2025-08" db="UniProtKB">
        <authorList>
            <consortium name="RefSeq"/>
        </authorList>
    </citation>
    <scope>IDENTIFICATION</scope>
    <source>
        <tissue evidence="2">Leaf</tissue>
    </source>
</reference>
<dbReference type="InterPro" id="IPR042197">
    <property type="entry name" value="Apaf_helical"/>
</dbReference>
<gene>
    <name evidence="2" type="primary">LOC109127381</name>
</gene>
<sequence>MEQIKELDEVVKFKSAELRIVGFVGMSGIGKTTLADAYFKKWTDNFVFNKYIFGIREKSKEHGSDWLKGILMNGEDNDNAEMFTKKILVVLDDVSHKDQSSIEELVDDTYVVSGLNDKEALQLFNHHAEGSFPELSKKCVEYAGGNPRALEELGKELCGKDEDQWEARLVTLPHCCNPKILTELRFSYDKLSDQQKDPYVPESGEAVRDLVEMLLICISAGRIEMHNLLCTLGKQLGSSNENKSGERMWNDDESIVTLWSEHGKKEKHKVRGIFLDTSKFEENKGKALDKKDFIRRFNPQTLRYLKIYDSLCPQQCEVDCKVNLPERLNFPFPEIRYFHWLKFPLDDLPSDFNPKNLIDLRLPYSKIKHVWKEAKHLTFASK</sequence>
<dbReference type="GeneID" id="109127381"/>
<dbReference type="Gene3D" id="1.10.8.430">
    <property type="entry name" value="Helical domain of apoptotic protease-activating factors"/>
    <property type="match status" value="1"/>
</dbReference>
<dbReference type="InterPro" id="IPR044974">
    <property type="entry name" value="Disease_R_plants"/>
</dbReference>
<dbReference type="PANTHER" id="PTHR11017:SF589">
    <property type="entry name" value="ADP-RIBOSYL CYCLASE_CYCLIC ADP-RIBOSE HYDROLASE-RELATED"/>
    <property type="match status" value="1"/>
</dbReference>
<dbReference type="SUPFAM" id="SSF52540">
    <property type="entry name" value="P-loop containing nucleoside triphosphate hydrolases"/>
    <property type="match status" value="1"/>
</dbReference>
<dbReference type="RefSeq" id="XP_019087555.1">
    <property type="nucleotide sequence ID" value="XM_019232010.1"/>
</dbReference>
<protein>
    <submittedName>
        <fullName evidence="2">Disease resistance protein LAZ5-like</fullName>
    </submittedName>
</protein>
<organism evidence="1 2">
    <name type="scientific">Camelina sativa</name>
    <name type="common">False flax</name>
    <name type="synonym">Myagrum sativum</name>
    <dbReference type="NCBI Taxonomy" id="90675"/>
    <lineage>
        <taxon>Eukaryota</taxon>
        <taxon>Viridiplantae</taxon>
        <taxon>Streptophyta</taxon>
        <taxon>Embryophyta</taxon>
        <taxon>Tracheophyta</taxon>
        <taxon>Spermatophyta</taxon>
        <taxon>Magnoliopsida</taxon>
        <taxon>eudicotyledons</taxon>
        <taxon>Gunneridae</taxon>
        <taxon>Pentapetalae</taxon>
        <taxon>rosids</taxon>
        <taxon>malvids</taxon>
        <taxon>Brassicales</taxon>
        <taxon>Brassicaceae</taxon>
        <taxon>Camelineae</taxon>
        <taxon>Camelina</taxon>
    </lineage>
</organism>